<organism evidence="1 2">
    <name type="scientific">Bradyrhizobium iriomotense</name>
    <dbReference type="NCBI Taxonomy" id="441950"/>
    <lineage>
        <taxon>Bacteria</taxon>
        <taxon>Pseudomonadati</taxon>
        <taxon>Pseudomonadota</taxon>
        <taxon>Alphaproteobacteria</taxon>
        <taxon>Hyphomicrobiales</taxon>
        <taxon>Nitrobacteraceae</taxon>
        <taxon>Bradyrhizobium</taxon>
    </lineage>
</organism>
<evidence type="ECO:0000313" key="2">
    <source>
        <dbReference type="Proteomes" id="UP001156905"/>
    </source>
</evidence>
<protein>
    <recommendedName>
        <fullName evidence="3">Negative transcriptional regulator</fullName>
    </recommendedName>
</protein>
<dbReference type="Gene3D" id="2.30.110.10">
    <property type="entry name" value="Electron Transport, Fmn-binding Protein, Chain A"/>
    <property type="match status" value="1"/>
</dbReference>
<proteinExistence type="predicted"/>
<dbReference type="SUPFAM" id="SSF50475">
    <property type="entry name" value="FMN-binding split barrel"/>
    <property type="match status" value="1"/>
</dbReference>
<gene>
    <name evidence="1" type="ORF">GCM10007857_50110</name>
</gene>
<name>A0ABQ6B1I7_9BRAD</name>
<reference evidence="2" key="1">
    <citation type="journal article" date="2019" name="Int. J. Syst. Evol. Microbiol.">
        <title>The Global Catalogue of Microorganisms (GCM) 10K type strain sequencing project: providing services to taxonomists for standard genome sequencing and annotation.</title>
        <authorList>
            <consortium name="The Broad Institute Genomics Platform"/>
            <consortium name="The Broad Institute Genome Sequencing Center for Infectious Disease"/>
            <person name="Wu L."/>
            <person name="Ma J."/>
        </authorList>
    </citation>
    <scope>NUCLEOTIDE SEQUENCE [LARGE SCALE GENOMIC DNA]</scope>
    <source>
        <strain evidence="2">NBRC 102520</strain>
    </source>
</reference>
<accession>A0ABQ6B1I7</accession>
<dbReference type="Proteomes" id="UP001156905">
    <property type="component" value="Unassembled WGS sequence"/>
</dbReference>
<sequence length="226" mass="24827">MYTPPLFKQDRAASLKFADERGFATMCAFDGKKPVASSLPFYLTYADDGTPHAAFHVARHNPLVKLADGSTSWLLAINGPDAYVSPDWYVSPDQVPTWLYQSVHLTGPVRVLSDAELAVQIDTLSAKFEDWLLPKKPWTSAKMTAGRLEAMKKAIVGLVMTVEEVEGSFKLNQHKSEADYAAIANALGDGDADAKAISQLMRQTRPQIFTDQAFADDTTKLERSAT</sequence>
<dbReference type="InterPro" id="IPR007396">
    <property type="entry name" value="TR_PAI2-type"/>
</dbReference>
<dbReference type="Pfam" id="PF04299">
    <property type="entry name" value="FMN_bind_2"/>
    <property type="match status" value="1"/>
</dbReference>
<dbReference type="PIRSF" id="PIRSF010372">
    <property type="entry name" value="PaiB"/>
    <property type="match status" value="1"/>
</dbReference>
<dbReference type="EMBL" id="BSOW01000018">
    <property type="protein sequence ID" value="GLR88299.1"/>
    <property type="molecule type" value="Genomic_DNA"/>
</dbReference>
<keyword evidence="2" id="KW-1185">Reference proteome</keyword>
<evidence type="ECO:0008006" key="3">
    <source>
        <dbReference type="Google" id="ProtNLM"/>
    </source>
</evidence>
<dbReference type="RefSeq" id="WP_284269643.1">
    <property type="nucleotide sequence ID" value="NZ_BSOW01000018.1"/>
</dbReference>
<dbReference type="PANTHER" id="PTHR35802">
    <property type="entry name" value="PROTEASE SYNTHASE AND SPORULATION PROTEIN PAI 2"/>
    <property type="match status" value="1"/>
</dbReference>
<dbReference type="InterPro" id="IPR012349">
    <property type="entry name" value="Split_barrel_FMN-bd"/>
</dbReference>
<evidence type="ECO:0000313" key="1">
    <source>
        <dbReference type="EMBL" id="GLR88299.1"/>
    </source>
</evidence>
<comment type="caution">
    <text evidence="1">The sequence shown here is derived from an EMBL/GenBank/DDBJ whole genome shotgun (WGS) entry which is preliminary data.</text>
</comment>
<dbReference type="PANTHER" id="PTHR35802:SF1">
    <property type="entry name" value="PROTEASE SYNTHASE AND SPORULATION PROTEIN PAI 2"/>
    <property type="match status" value="1"/>
</dbReference>